<protein>
    <recommendedName>
        <fullName evidence="4 17">NADH-ubiquinone oxidoreductase chain 4L</fullName>
        <ecNumber evidence="3 17">7.1.1.2</ecNumber>
    </recommendedName>
</protein>
<keyword evidence="14 17" id="KW-0472">Membrane</keyword>
<evidence type="ECO:0000256" key="11">
    <source>
        <dbReference type="ARBA" id="ARBA00023027"/>
    </source>
</evidence>
<keyword evidence="6 17" id="KW-0679">Respiratory chain</keyword>
<evidence type="ECO:0000256" key="13">
    <source>
        <dbReference type="ARBA" id="ARBA00023128"/>
    </source>
</evidence>
<dbReference type="CTD" id="4539"/>
<comment type="function">
    <text evidence="15">Core subunit of the mitochondrial membrane respiratory chain NADH dehydrogenase (Complex I) which catalyzes electron transfer from NADH through the respiratory chain, using ubiquinone as an electron acceptor. Part of the enzyme membrane arm which is embedded in the lipid bilayer and involved in proton translocation.</text>
</comment>
<dbReference type="PANTHER" id="PTHR11434">
    <property type="entry name" value="NADH-UBIQUINONE OXIDOREDUCTASE SUBUNIT ND4L"/>
    <property type="match status" value="1"/>
</dbReference>
<keyword evidence="7 17" id="KW-0812">Transmembrane</keyword>
<dbReference type="PANTHER" id="PTHR11434:SF0">
    <property type="entry name" value="NADH-UBIQUINONE OXIDOREDUCTASE CHAIN 4L"/>
    <property type="match status" value="1"/>
</dbReference>
<evidence type="ECO:0000256" key="12">
    <source>
        <dbReference type="ARBA" id="ARBA00023075"/>
    </source>
</evidence>
<dbReference type="AlphaFoldDB" id="A0A1Y1CF52"/>
<dbReference type="GeneID" id="33194413"/>
<evidence type="ECO:0000256" key="4">
    <source>
        <dbReference type="ARBA" id="ARBA00016612"/>
    </source>
</evidence>
<evidence type="ECO:0000256" key="7">
    <source>
        <dbReference type="ARBA" id="ARBA00022692"/>
    </source>
</evidence>
<proteinExistence type="inferred from homology"/>
<dbReference type="InterPro" id="IPR001133">
    <property type="entry name" value="NADH_UbQ_OxRdtase_chain4L/K"/>
</dbReference>
<dbReference type="GO" id="GO:0008137">
    <property type="term" value="F:NADH dehydrogenase (ubiquinone) activity"/>
    <property type="evidence" value="ECO:0007669"/>
    <property type="project" value="UniProtKB-EC"/>
</dbReference>
<evidence type="ECO:0000256" key="16">
    <source>
        <dbReference type="ARBA" id="ARBA00048769"/>
    </source>
</evidence>
<evidence type="ECO:0000256" key="17">
    <source>
        <dbReference type="RuleBase" id="RU004419"/>
    </source>
</evidence>
<dbReference type="Gene3D" id="1.10.287.3510">
    <property type="match status" value="1"/>
</dbReference>
<evidence type="ECO:0000256" key="15">
    <source>
        <dbReference type="ARBA" id="ARBA00043911"/>
    </source>
</evidence>
<keyword evidence="10 17" id="KW-1133">Transmembrane helix</keyword>
<geneLocation type="mitochondrion" evidence="18"/>
<evidence type="ECO:0000256" key="3">
    <source>
        <dbReference type="ARBA" id="ARBA00012944"/>
    </source>
</evidence>
<dbReference type="Pfam" id="PF00420">
    <property type="entry name" value="Oxidored_q2"/>
    <property type="match status" value="1"/>
</dbReference>
<reference evidence="18" key="1">
    <citation type="submission" date="2012-07" db="EMBL/GenBank/DDBJ databases">
        <title>Complete mitochondrial genome sequence of Aeluroscalabotes felinus.</title>
        <authorList>
            <person name="Kumazawa Y."/>
        </authorList>
    </citation>
    <scope>NUCLEOTIDE SEQUENCE</scope>
    <source>
        <strain evidence="18">Afel1</strain>
    </source>
</reference>
<keyword evidence="8 17" id="KW-1278">Translocase</keyword>
<dbReference type="EMBL" id="AB738948">
    <property type="protein sequence ID" value="BAX77931.1"/>
    <property type="molecule type" value="Genomic_DNA"/>
</dbReference>
<keyword evidence="13 17" id="KW-0496">Mitochondrion</keyword>
<dbReference type="GO" id="GO:0016651">
    <property type="term" value="F:oxidoreductase activity, acting on NAD(P)H"/>
    <property type="evidence" value="ECO:0007669"/>
    <property type="project" value="InterPro"/>
</dbReference>
<dbReference type="InterPro" id="IPR039428">
    <property type="entry name" value="NUOK/Mnh_C1-like"/>
</dbReference>
<accession>A0A1Y1CF52</accession>
<evidence type="ECO:0000256" key="5">
    <source>
        <dbReference type="ARBA" id="ARBA00022448"/>
    </source>
</evidence>
<dbReference type="EC" id="7.1.1.2" evidence="3 17"/>
<dbReference type="GO" id="GO:0030964">
    <property type="term" value="C:NADH dehydrogenase complex"/>
    <property type="evidence" value="ECO:0007669"/>
    <property type="project" value="TreeGrafter"/>
</dbReference>
<evidence type="ECO:0000256" key="6">
    <source>
        <dbReference type="ARBA" id="ARBA00022660"/>
    </source>
</evidence>
<evidence type="ECO:0000256" key="10">
    <source>
        <dbReference type="ARBA" id="ARBA00022989"/>
    </source>
</evidence>
<gene>
    <name evidence="18" type="primary">ND4L</name>
</gene>
<comment type="similarity">
    <text evidence="2 17">Belongs to the complex I subunit 4L family.</text>
</comment>
<evidence type="ECO:0000256" key="1">
    <source>
        <dbReference type="ARBA" id="ARBA00004225"/>
    </source>
</evidence>
<comment type="subcellular location">
    <subcellularLocation>
        <location evidence="17">Mitochondrion inner membrane</location>
        <topology evidence="17">Multi-pass membrane protein</topology>
    </subcellularLocation>
    <subcellularLocation>
        <location evidence="1">Mitochondrion membrane</location>
        <topology evidence="1">Multi-pass membrane protein</topology>
    </subcellularLocation>
</comment>
<organism evidence="18">
    <name type="scientific">Aeluroscalabotes felinus</name>
    <name type="common">Cat gecko</name>
    <dbReference type="NCBI Taxonomy" id="96749"/>
    <lineage>
        <taxon>Eukaryota</taxon>
        <taxon>Metazoa</taxon>
        <taxon>Chordata</taxon>
        <taxon>Craniata</taxon>
        <taxon>Vertebrata</taxon>
        <taxon>Euteleostomi</taxon>
        <taxon>Lepidosauria</taxon>
        <taxon>Squamata</taxon>
        <taxon>Bifurcata</taxon>
        <taxon>Gekkota</taxon>
        <taxon>Gekkonidae</taxon>
        <taxon>Aeluroscalabotinae</taxon>
        <taxon>Aeluroscalabotes</taxon>
    </lineage>
</organism>
<name>A0A1Y1CF52_AELFE</name>
<dbReference type="GO" id="GO:0042773">
    <property type="term" value="P:ATP synthesis coupled electron transport"/>
    <property type="evidence" value="ECO:0007669"/>
    <property type="project" value="UniProtKB-UniRule"/>
</dbReference>
<comment type="catalytic activity">
    <reaction evidence="16">
        <text>a ubiquinone + NADH + 5 H(+)(in) = a ubiquinol + NAD(+) + 4 H(+)(out)</text>
        <dbReference type="Rhea" id="RHEA:29091"/>
        <dbReference type="Rhea" id="RHEA-COMP:9565"/>
        <dbReference type="Rhea" id="RHEA-COMP:9566"/>
        <dbReference type="ChEBI" id="CHEBI:15378"/>
        <dbReference type="ChEBI" id="CHEBI:16389"/>
        <dbReference type="ChEBI" id="CHEBI:17976"/>
        <dbReference type="ChEBI" id="CHEBI:57540"/>
        <dbReference type="ChEBI" id="CHEBI:57945"/>
        <dbReference type="EC" id="7.1.1.2"/>
    </reaction>
    <physiologicalReaction direction="left-to-right" evidence="16">
        <dbReference type="Rhea" id="RHEA:29092"/>
    </physiologicalReaction>
</comment>
<evidence type="ECO:0000256" key="9">
    <source>
        <dbReference type="ARBA" id="ARBA00022982"/>
    </source>
</evidence>
<keyword evidence="17" id="KW-0999">Mitochondrion inner membrane</keyword>
<keyword evidence="9 17" id="KW-0249">Electron transport</keyword>
<feature type="transmembrane region" description="Helical" evidence="17">
    <location>
        <begin position="28"/>
        <end position="46"/>
    </location>
</feature>
<keyword evidence="5 17" id="KW-0813">Transport</keyword>
<comment type="caution">
    <text evidence="17">Lacks conserved residue(s) required for the propagation of feature annotation.</text>
</comment>
<evidence type="ECO:0000256" key="8">
    <source>
        <dbReference type="ARBA" id="ARBA00022967"/>
    </source>
</evidence>
<evidence type="ECO:0000256" key="2">
    <source>
        <dbReference type="ARBA" id="ARBA00010519"/>
    </source>
</evidence>
<evidence type="ECO:0000313" key="18">
    <source>
        <dbReference type="EMBL" id="BAX77931.1"/>
    </source>
</evidence>
<keyword evidence="12 17" id="KW-0830">Ubiquinone</keyword>
<evidence type="ECO:0000256" key="14">
    <source>
        <dbReference type="ARBA" id="ARBA00023136"/>
    </source>
</evidence>
<keyword evidence="11 17" id="KW-0520">NAD</keyword>
<dbReference type="GO" id="GO:0005743">
    <property type="term" value="C:mitochondrial inner membrane"/>
    <property type="evidence" value="ECO:0007669"/>
    <property type="project" value="UniProtKB-SubCell"/>
</dbReference>
<dbReference type="RefSeq" id="YP_009388919.1">
    <property type="nucleotide sequence ID" value="NC_035150.1"/>
</dbReference>
<sequence length="98" mass="10623">MAPLQLMTTGTFLLSALGVAMYRTHLVSALLCIEGMLLTLFINLITMTQNMELTTMICSPMTILTFSACEACTGLALLVASTRTHASDHLKNLNLLQC</sequence>